<reference evidence="2" key="1">
    <citation type="submission" date="2022-01" db="EMBL/GenBank/DDBJ databases">
        <authorList>
            <person name="King R."/>
        </authorList>
    </citation>
    <scope>NUCLEOTIDE SEQUENCE</scope>
</reference>
<protein>
    <submittedName>
        <fullName evidence="2">Uncharacterized protein</fullName>
    </submittedName>
</protein>
<accession>A0A9P0MRE6</accession>
<evidence type="ECO:0000313" key="2">
    <source>
        <dbReference type="EMBL" id="CAH1404438.1"/>
    </source>
</evidence>
<dbReference type="AlphaFoldDB" id="A0A9P0MRE6"/>
<dbReference type="EMBL" id="OV725082">
    <property type="protein sequence ID" value="CAH1404438.1"/>
    <property type="molecule type" value="Genomic_DNA"/>
</dbReference>
<name>A0A9P0MRE6_NEZVI</name>
<proteinExistence type="predicted"/>
<evidence type="ECO:0000313" key="3">
    <source>
        <dbReference type="Proteomes" id="UP001152798"/>
    </source>
</evidence>
<gene>
    <name evidence="2" type="ORF">NEZAVI_LOCUS12847</name>
</gene>
<keyword evidence="3" id="KW-1185">Reference proteome</keyword>
<organism evidence="2 3">
    <name type="scientific">Nezara viridula</name>
    <name type="common">Southern green stink bug</name>
    <name type="synonym">Cimex viridulus</name>
    <dbReference type="NCBI Taxonomy" id="85310"/>
    <lineage>
        <taxon>Eukaryota</taxon>
        <taxon>Metazoa</taxon>
        <taxon>Ecdysozoa</taxon>
        <taxon>Arthropoda</taxon>
        <taxon>Hexapoda</taxon>
        <taxon>Insecta</taxon>
        <taxon>Pterygota</taxon>
        <taxon>Neoptera</taxon>
        <taxon>Paraneoptera</taxon>
        <taxon>Hemiptera</taxon>
        <taxon>Heteroptera</taxon>
        <taxon>Panheteroptera</taxon>
        <taxon>Pentatomomorpha</taxon>
        <taxon>Pentatomoidea</taxon>
        <taxon>Pentatomidae</taxon>
        <taxon>Pentatominae</taxon>
        <taxon>Nezara</taxon>
    </lineage>
</organism>
<dbReference type="Proteomes" id="UP001152798">
    <property type="component" value="Chromosome 6"/>
</dbReference>
<feature type="region of interest" description="Disordered" evidence="1">
    <location>
        <begin position="1"/>
        <end position="25"/>
    </location>
</feature>
<feature type="compositionally biased region" description="Basic and acidic residues" evidence="1">
    <location>
        <begin position="1"/>
        <end position="10"/>
    </location>
</feature>
<sequence length="167" mass="18182">MIGHLRKAESTNDLEDGSLIPGGGLAKDTSSRALTYSWRPPRPMMVVMKNEVAILRARNSGPQHTTMAALSANTLPRSLSIIRDDCSRCEGRPNWMNVAKILMSSGGLAWGLYGGVFYRHDSYIPLTVPLALKGDTIRSLILLSCSYPSTKGLSYPGGYNKRVVGQI</sequence>
<evidence type="ECO:0000256" key="1">
    <source>
        <dbReference type="SAM" id="MobiDB-lite"/>
    </source>
</evidence>